<protein>
    <submittedName>
        <fullName evidence="3">Uncharacterized protein LOC135194099</fullName>
    </submittedName>
</protein>
<accession>A0ABM4AU08</accession>
<organism evidence="2 3">
    <name type="scientific">Vanessa tameamea</name>
    <name type="common">Kamehameha butterfly</name>
    <dbReference type="NCBI Taxonomy" id="334116"/>
    <lineage>
        <taxon>Eukaryota</taxon>
        <taxon>Metazoa</taxon>
        <taxon>Ecdysozoa</taxon>
        <taxon>Arthropoda</taxon>
        <taxon>Hexapoda</taxon>
        <taxon>Insecta</taxon>
        <taxon>Pterygota</taxon>
        <taxon>Neoptera</taxon>
        <taxon>Endopterygota</taxon>
        <taxon>Lepidoptera</taxon>
        <taxon>Glossata</taxon>
        <taxon>Ditrysia</taxon>
        <taxon>Papilionoidea</taxon>
        <taxon>Nymphalidae</taxon>
        <taxon>Nymphalinae</taxon>
        <taxon>Vanessa</taxon>
    </lineage>
</organism>
<reference evidence="3" key="1">
    <citation type="submission" date="2025-08" db="UniProtKB">
        <authorList>
            <consortium name="RefSeq"/>
        </authorList>
    </citation>
    <scope>IDENTIFICATION</scope>
    <source>
        <tissue evidence="3">Whole body</tissue>
    </source>
</reference>
<dbReference type="Proteomes" id="UP001652626">
    <property type="component" value="Chromosome 24"/>
</dbReference>
<gene>
    <name evidence="3" type="primary">LOC135194099</name>
</gene>
<evidence type="ECO:0000256" key="1">
    <source>
        <dbReference type="SAM" id="MobiDB-lite"/>
    </source>
</evidence>
<name>A0ABM4AU08_VANTA</name>
<evidence type="ECO:0000313" key="2">
    <source>
        <dbReference type="Proteomes" id="UP001652626"/>
    </source>
</evidence>
<feature type="region of interest" description="Disordered" evidence="1">
    <location>
        <begin position="31"/>
        <end position="74"/>
    </location>
</feature>
<proteinExistence type="predicted"/>
<keyword evidence="2" id="KW-1185">Reference proteome</keyword>
<dbReference type="Gene3D" id="3.30.60.30">
    <property type="match status" value="1"/>
</dbReference>
<feature type="compositionally biased region" description="Low complexity" evidence="1">
    <location>
        <begin position="55"/>
        <end position="65"/>
    </location>
</feature>
<dbReference type="GeneID" id="135194099"/>
<dbReference type="RefSeq" id="XP_064074785.1">
    <property type="nucleotide sequence ID" value="XM_064218715.1"/>
</dbReference>
<evidence type="ECO:0000313" key="3">
    <source>
        <dbReference type="RefSeq" id="XP_064074785.1"/>
    </source>
</evidence>
<sequence>MWSSGAQSAVQYQQHPETNREQAGLHIFLKADTKGPATVKGRRQELPDEENTEPTASARFTTASSTKKRPPRTTPLRVSFEESCDYLAHYCLKAYNTGILCGRTLYYTYHTFKNYCLLDYVNCMERYEVWQVVHMGECFNVTELSEYLVYPYDDDYFLDQYYVLEDH</sequence>